<feature type="domain" description="HTH tetR-type" evidence="2">
    <location>
        <begin position="40"/>
        <end position="100"/>
    </location>
</feature>
<protein>
    <recommendedName>
        <fullName evidence="2">HTH tetR-type domain-containing protein</fullName>
    </recommendedName>
</protein>
<evidence type="ECO:0000313" key="3">
    <source>
        <dbReference type="EMBL" id="SVD78341.1"/>
    </source>
</evidence>
<dbReference type="PROSITE" id="PS01081">
    <property type="entry name" value="HTH_TETR_1"/>
    <property type="match status" value="1"/>
</dbReference>
<dbReference type="InterPro" id="IPR001647">
    <property type="entry name" value="HTH_TetR"/>
</dbReference>
<accession>A0A382Y6D0</accession>
<reference evidence="3" key="1">
    <citation type="submission" date="2018-05" db="EMBL/GenBank/DDBJ databases">
        <authorList>
            <person name="Lanie J.A."/>
            <person name="Ng W.-L."/>
            <person name="Kazmierczak K.M."/>
            <person name="Andrzejewski T.M."/>
            <person name="Davidsen T.M."/>
            <person name="Wayne K.J."/>
            <person name="Tettelin H."/>
            <person name="Glass J.I."/>
            <person name="Rusch D."/>
            <person name="Podicherti R."/>
            <person name="Tsui H.-C.T."/>
            <person name="Winkler M.E."/>
        </authorList>
    </citation>
    <scope>NUCLEOTIDE SEQUENCE</scope>
</reference>
<dbReference type="PANTHER" id="PTHR30055:SF201">
    <property type="entry name" value="TRANSCRIPTIONAL REGULATORY PROTEIN"/>
    <property type="match status" value="1"/>
</dbReference>
<dbReference type="PRINTS" id="PR00455">
    <property type="entry name" value="HTHTETR"/>
</dbReference>
<dbReference type="PROSITE" id="PS50977">
    <property type="entry name" value="HTH_TETR_2"/>
    <property type="match status" value="1"/>
</dbReference>
<dbReference type="PANTHER" id="PTHR30055">
    <property type="entry name" value="HTH-TYPE TRANSCRIPTIONAL REGULATOR RUTR"/>
    <property type="match status" value="1"/>
</dbReference>
<dbReference type="Gene3D" id="1.10.357.10">
    <property type="entry name" value="Tetracycline Repressor, domain 2"/>
    <property type="match status" value="1"/>
</dbReference>
<dbReference type="GO" id="GO:0003700">
    <property type="term" value="F:DNA-binding transcription factor activity"/>
    <property type="evidence" value="ECO:0007669"/>
    <property type="project" value="TreeGrafter"/>
</dbReference>
<dbReference type="Pfam" id="PF00440">
    <property type="entry name" value="TetR_N"/>
    <property type="match status" value="1"/>
</dbReference>
<evidence type="ECO:0000259" key="2">
    <source>
        <dbReference type="PROSITE" id="PS50977"/>
    </source>
</evidence>
<organism evidence="3">
    <name type="scientific">marine metagenome</name>
    <dbReference type="NCBI Taxonomy" id="408172"/>
    <lineage>
        <taxon>unclassified sequences</taxon>
        <taxon>metagenomes</taxon>
        <taxon>ecological metagenomes</taxon>
    </lineage>
</organism>
<dbReference type="InterPro" id="IPR009057">
    <property type="entry name" value="Homeodomain-like_sf"/>
</dbReference>
<dbReference type="SUPFAM" id="SSF46689">
    <property type="entry name" value="Homeodomain-like"/>
    <property type="match status" value="1"/>
</dbReference>
<dbReference type="InterPro" id="IPR023772">
    <property type="entry name" value="DNA-bd_HTH_TetR-type_CS"/>
</dbReference>
<dbReference type="AlphaFoldDB" id="A0A382Y6D0"/>
<name>A0A382Y6D0_9ZZZZ</name>
<dbReference type="GO" id="GO:0000976">
    <property type="term" value="F:transcription cis-regulatory region binding"/>
    <property type="evidence" value="ECO:0007669"/>
    <property type="project" value="TreeGrafter"/>
</dbReference>
<sequence>MNAIMQAIAQLLYSGFSSIQQIQTKSLYLLRKNPIQRRSKATVEAVLEAGARLLLTIGYDKASTNKIAEKAGISIGSLYEYFPGKDAIFAEIRRRQVHRHARLVQAEPVRATFRETLRLNIKTYIRLALSNIELHAALIRDVPKFATSEAESILIVDSLEQSNRTINSRAIKLRPQCDTAIALELTTRVLRSTIDDYAMHAPEQLKQSVVTDQLLDMLERYLLP</sequence>
<evidence type="ECO:0000256" key="1">
    <source>
        <dbReference type="ARBA" id="ARBA00023125"/>
    </source>
</evidence>
<dbReference type="InterPro" id="IPR050109">
    <property type="entry name" value="HTH-type_TetR-like_transc_reg"/>
</dbReference>
<gene>
    <name evidence="3" type="ORF">METZ01_LOCUS431195</name>
</gene>
<proteinExistence type="predicted"/>
<keyword evidence="1" id="KW-0238">DNA-binding</keyword>
<dbReference type="EMBL" id="UINC01172988">
    <property type="protein sequence ID" value="SVD78341.1"/>
    <property type="molecule type" value="Genomic_DNA"/>
</dbReference>